<evidence type="ECO:0000313" key="1">
    <source>
        <dbReference type="EMBL" id="OZM58021.1"/>
    </source>
</evidence>
<proteinExistence type="predicted"/>
<dbReference type="SUPFAM" id="SSF54427">
    <property type="entry name" value="NTF2-like"/>
    <property type="match status" value="1"/>
</dbReference>
<dbReference type="Proteomes" id="UP000217083">
    <property type="component" value="Unassembled WGS sequence"/>
</dbReference>
<protein>
    <submittedName>
        <fullName evidence="1">Polyketide cyclase</fullName>
    </submittedName>
</protein>
<dbReference type="InterPro" id="IPR032710">
    <property type="entry name" value="NTF2-like_dom_sf"/>
</dbReference>
<dbReference type="EMBL" id="NPIA01000001">
    <property type="protein sequence ID" value="OZM58021.1"/>
    <property type="molecule type" value="Genomic_DNA"/>
</dbReference>
<reference evidence="2" key="1">
    <citation type="submission" date="2017-08" db="EMBL/GenBank/DDBJ databases">
        <authorList>
            <person name="Huang Z."/>
        </authorList>
    </citation>
    <scope>NUCLEOTIDE SEQUENCE [LARGE SCALE GENOMIC DNA]</scope>
    <source>
        <strain evidence="2">SA5d-4</strain>
    </source>
</reference>
<dbReference type="Gene3D" id="3.10.450.50">
    <property type="match status" value="1"/>
</dbReference>
<accession>A0A263BWA0</accession>
<evidence type="ECO:0000313" key="2">
    <source>
        <dbReference type="Proteomes" id="UP000217083"/>
    </source>
</evidence>
<keyword evidence="2" id="KW-1185">Reference proteome</keyword>
<comment type="caution">
    <text evidence="1">The sequence shown here is derived from an EMBL/GenBank/DDBJ whole genome shotgun (WGS) entry which is preliminary data.</text>
</comment>
<name>A0A263BWA0_9BACI</name>
<dbReference type="AlphaFoldDB" id="A0A263BWA0"/>
<gene>
    <name evidence="1" type="ORF">CIB95_00105</name>
</gene>
<organism evidence="1 2">
    <name type="scientific">Lottiidibacillus patelloidae</name>
    <dbReference type="NCBI Taxonomy" id="2670334"/>
    <lineage>
        <taxon>Bacteria</taxon>
        <taxon>Bacillati</taxon>
        <taxon>Bacillota</taxon>
        <taxon>Bacilli</taxon>
        <taxon>Bacillales</taxon>
        <taxon>Bacillaceae</taxon>
        <taxon>Lottiidibacillus</taxon>
    </lineage>
</organism>
<sequence>MNIESNISMKEEAIAFLKLVVAGNIRDAFKRYTSADLCHHNPYFHGDAESLIVAMEENHVDAPNKIFEVKLALQEGDRVVVYSHVKQNADDIGAAIVHIFRFENDEIVEMWDVGQQIPENSPNENGMF</sequence>
<dbReference type="RefSeq" id="WP_094920245.1">
    <property type="nucleotide sequence ID" value="NZ_NPIA01000001.1"/>
</dbReference>
<reference evidence="1 2" key="2">
    <citation type="submission" date="2017-09" db="EMBL/GenBank/DDBJ databases">
        <title>Bacillus patelloidae sp. nov., isolated from the intestinal tract of a marine limpet.</title>
        <authorList>
            <person name="Liu R."/>
            <person name="Dong C."/>
            <person name="Shao Z."/>
        </authorList>
    </citation>
    <scope>NUCLEOTIDE SEQUENCE [LARGE SCALE GENOMIC DNA]</scope>
    <source>
        <strain evidence="1 2">SA5d-4</strain>
    </source>
</reference>